<comment type="caution">
    <text evidence="1">The sequence shown here is derived from an EMBL/GenBank/DDBJ whole genome shotgun (WGS) entry which is preliminary data.</text>
</comment>
<gene>
    <name evidence="1" type="ORF">O6H91_13G088900</name>
</gene>
<sequence>MAGAMYKTSQRLLASSFSRFVANISFPLSCSLSTAATHINCSFSGSSDVLKEVRPIMCGWPFSHGNKPELVARIHSSATDDGVRKIDSTVKDEDPLDDFYTDGEDDNLNDDNYEQEPHKMQDSFKDAKIQQDDQPIRGMSWDQERSDPNFDRRYTGFRRNRSSFFGDSDAVLAKLQRLRRGPDGRFVNLVEVISDLDILLDAYQKVKAGPNGNPAEVRVDNICLDWFVETQAKLRNGTFKFKPVKRVLIRKKPPGRGKRRRAPDLEPKNFDKK</sequence>
<dbReference type="EMBL" id="CM055104">
    <property type="protein sequence ID" value="KAJ7534303.1"/>
    <property type="molecule type" value="Genomic_DNA"/>
</dbReference>
<organism evidence="1 2">
    <name type="scientific">Diphasiastrum complanatum</name>
    <name type="common">Issler's clubmoss</name>
    <name type="synonym">Lycopodium complanatum</name>
    <dbReference type="NCBI Taxonomy" id="34168"/>
    <lineage>
        <taxon>Eukaryota</taxon>
        <taxon>Viridiplantae</taxon>
        <taxon>Streptophyta</taxon>
        <taxon>Embryophyta</taxon>
        <taxon>Tracheophyta</taxon>
        <taxon>Lycopodiopsida</taxon>
        <taxon>Lycopodiales</taxon>
        <taxon>Lycopodiaceae</taxon>
        <taxon>Lycopodioideae</taxon>
        <taxon>Diphasiastrum</taxon>
    </lineage>
</organism>
<proteinExistence type="predicted"/>
<dbReference type="Proteomes" id="UP001162992">
    <property type="component" value="Chromosome 13"/>
</dbReference>
<name>A0ACC2BX01_DIPCM</name>
<evidence type="ECO:0000313" key="2">
    <source>
        <dbReference type="Proteomes" id="UP001162992"/>
    </source>
</evidence>
<accession>A0ACC2BX01</accession>
<reference evidence="2" key="1">
    <citation type="journal article" date="2024" name="Proc. Natl. Acad. Sci. U.S.A.">
        <title>Extraordinary preservation of gene collinearity over three hundred million years revealed in homosporous lycophytes.</title>
        <authorList>
            <person name="Li C."/>
            <person name="Wickell D."/>
            <person name="Kuo L.Y."/>
            <person name="Chen X."/>
            <person name="Nie B."/>
            <person name="Liao X."/>
            <person name="Peng D."/>
            <person name="Ji J."/>
            <person name="Jenkins J."/>
            <person name="Williams M."/>
            <person name="Shu S."/>
            <person name="Plott C."/>
            <person name="Barry K."/>
            <person name="Rajasekar S."/>
            <person name="Grimwood J."/>
            <person name="Han X."/>
            <person name="Sun S."/>
            <person name="Hou Z."/>
            <person name="He W."/>
            <person name="Dai G."/>
            <person name="Sun C."/>
            <person name="Schmutz J."/>
            <person name="Leebens-Mack J.H."/>
            <person name="Li F.W."/>
            <person name="Wang L."/>
        </authorList>
    </citation>
    <scope>NUCLEOTIDE SEQUENCE [LARGE SCALE GENOMIC DNA]</scope>
    <source>
        <strain evidence="2">cv. PW_Plant_1</strain>
    </source>
</reference>
<keyword evidence="2" id="KW-1185">Reference proteome</keyword>
<evidence type="ECO:0000313" key="1">
    <source>
        <dbReference type="EMBL" id="KAJ7534303.1"/>
    </source>
</evidence>
<protein>
    <submittedName>
        <fullName evidence="1">Uncharacterized protein</fullName>
    </submittedName>
</protein>